<reference evidence="1 2" key="1">
    <citation type="submission" date="2016-04" db="EMBL/GenBank/DDBJ databases">
        <title>Peptidophaga gingivicola gen. nov., sp. nov., isolated from human subgingival plaque.</title>
        <authorList>
            <person name="Beall C.J."/>
            <person name="Mokrzan E.M."/>
            <person name="Griffen A.L."/>
            <person name="Leys E.J."/>
        </authorList>
    </citation>
    <scope>NUCLEOTIDE SEQUENCE [LARGE SCALE GENOMIC DNA]</scope>
    <source>
        <strain evidence="1 2">BA112</strain>
    </source>
</reference>
<dbReference type="Proteomes" id="UP000078368">
    <property type="component" value="Unassembled WGS sequence"/>
</dbReference>
<dbReference type="EMBL" id="LVZK01000001">
    <property type="protein sequence ID" value="OAP86866.1"/>
    <property type="molecule type" value="Genomic_DNA"/>
</dbReference>
<evidence type="ECO:0000313" key="1">
    <source>
        <dbReference type="EMBL" id="OAP86866.1"/>
    </source>
</evidence>
<accession>A0A179B597</accession>
<gene>
    <name evidence="1" type="ORF">A4H34_07080</name>
</gene>
<protein>
    <submittedName>
        <fullName evidence="1">Uncharacterized protein</fullName>
    </submittedName>
</protein>
<proteinExistence type="predicted"/>
<dbReference type="AlphaFoldDB" id="A0A179B597"/>
<comment type="caution">
    <text evidence="1">The sequence shown here is derived from an EMBL/GenBank/DDBJ whole genome shotgun (WGS) entry which is preliminary data.</text>
</comment>
<organism evidence="1 2">
    <name type="scientific">Peptidiphaga gingivicola</name>
    <dbReference type="NCBI Taxonomy" id="2741497"/>
    <lineage>
        <taxon>Bacteria</taxon>
        <taxon>Bacillati</taxon>
        <taxon>Actinomycetota</taxon>
        <taxon>Actinomycetes</taxon>
        <taxon>Actinomycetales</taxon>
        <taxon>Actinomycetaceae</taxon>
        <taxon>Peptidiphaga</taxon>
    </lineage>
</organism>
<name>A0A179B597_9ACTO</name>
<evidence type="ECO:0000313" key="2">
    <source>
        <dbReference type="Proteomes" id="UP000078368"/>
    </source>
</evidence>
<keyword evidence="2" id="KW-1185">Reference proteome</keyword>
<sequence>MPLTPESPDDAFALPRPPSLRLSILDFDVVRAIRKVSCAHPPTAEDVLAQPRRNRGALPFKFGDEGGPDSALRV</sequence>